<comment type="caution">
    <text evidence="4">Lacks conserved residue(s) required for the propagation of feature annotation.</text>
</comment>
<accession>A0A7T0C3H0</accession>
<evidence type="ECO:0000313" key="10">
    <source>
        <dbReference type="Proteomes" id="UP000594464"/>
    </source>
</evidence>
<feature type="binding site" evidence="4 6">
    <location>
        <position position="110"/>
    </location>
    <ligand>
        <name>substrate</name>
    </ligand>
</feature>
<comment type="function">
    <text evidence="4">Formation of pseudouridine at positions 38, 39 and 40 in the anticodon stem and loop of transfer RNAs.</text>
</comment>
<dbReference type="GO" id="GO:0160147">
    <property type="term" value="F:tRNA pseudouridine(38-40) synthase activity"/>
    <property type="evidence" value="ECO:0007669"/>
    <property type="project" value="UniProtKB-EC"/>
</dbReference>
<evidence type="ECO:0000256" key="3">
    <source>
        <dbReference type="ARBA" id="ARBA00023235"/>
    </source>
</evidence>
<dbReference type="InterPro" id="IPR020095">
    <property type="entry name" value="PsdUridine_synth_TruA_C"/>
</dbReference>
<dbReference type="Gene3D" id="3.30.70.660">
    <property type="entry name" value="Pseudouridine synthase I, catalytic domain, C-terminal subdomain"/>
    <property type="match status" value="1"/>
</dbReference>
<dbReference type="PANTHER" id="PTHR11142">
    <property type="entry name" value="PSEUDOURIDYLATE SYNTHASE"/>
    <property type="match status" value="1"/>
</dbReference>
<comment type="similarity">
    <text evidence="1 4 7">Belongs to the tRNA pseudouridine synthase TruA family.</text>
</comment>
<dbReference type="InterPro" id="IPR020103">
    <property type="entry name" value="PsdUridine_synth_cat_dom_sf"/>
</dbReference>
<sequence>MRRIKLTLEYQGTNYCGWQQQDNGISIQAVIQDVLKVLFKKKTTLYGSGRTDADVHAEIQVAHFNAETRMTCFQLMKGLNSLLPRDIVVRAVEDVTTDFHAQFSAIGKLYRYTILNRQFPTALNQPFCWYIHHDLDVEAMRKAARLLEGEKDFTSFRGANCSARHAVRRIDRIVINREGDYIQSYFIGSGFLKHMVRILMGTLVDVGRGLRTPESIEEILQAKNRRKAGPTAPAMGLCLVQPFYDQEEMCKRIEEFQD</sequence>
<dbReference type="EC" id="5.4.99.12" evidence="4"/>
<dbReference type="FunFam" id="3.30.70.580:FF:000001">
    <property type="entry name" value="tRNA pseudouridine synthase A"/>
    <property type="match status" value="1"/>
</dbReference>
<dbReference type="SUPFAM" id="SSF55120">
    <property type="entry name" value="Pseudouridine synthase"/>
    <property type="match status" value="1"/>
</dbReference>
<dbReference type="Pfam" id="PF01416">
    <property type="entry name" value="PseudoU_synth_1"/>
    <property type="match status" value="2"/>
</dbReference>
<comment type="catalytic activity">
    <reaction evidence="4 7">
        <text>uridine(38/39/40) in tRNA = pseudouridine(38/39/40) in tRNA</text>
        <dbReference type="Rhea" id="RHEA:22376"/>
        <dbReference type="Rhea" id="RHEA-COMP:10085"/>
        <dbReference type="Rhea" id="RHEA-COMP:10087"/>
        <dbReference type="ChEBI" id="CHEBI:65314"/>
        <dbReference type="ChEBI" id="CHEBI:65315"/>
        <dbReference type="EC" id="5.4.99.12"/>
    </reaction>
</comment>
<feature type="domain" description="Pseudouridine synthase I TruA alpha/beta" evidence="8">
    <location>
        <begin position="143"/>
        <end position="245"/>
    </location>
</feature>
<proteinExistence type="inferred from homology"/>
<keyword evidence="2 4" id="KW-0819">tRNA processing</keyword>
<dbReference type="HAMAP" id="MF_00171">
    <property type="entry name" value="TruA"/>
    <property type="match status" value="1"/>
</dbReference>
<dbReference type="InterPro" id="IPR001406">
    <property type="entry name" value="PsdUridine_synth_TruA"/>
</dbReference>
<feature type="active site" description="Nucleophile" evidence="4 5">
    <location>
        <position position="52"/>
    </location>
</feature>
<evidence type="ECO:0000256" key="4">
    <source>
        <dbReference type="HAMAP-Rule" id="MF_00171"/>
    </source>
</evidence>
<dbReference type="Proteomes" id="UP000594464">
    <property type="component" value="Chromosome"/>
</dbReference>
<organism evidence="9 10">
    <name type="scientific">Candidatus Nitrohelix vancouverensis</name>
    <dbReference type="NCBI Taxonomy" id="2705534"/>
    <lineage>
        <taxon>Bacteria</taxon>
        <taxon>Pseudomonadati</taxon>
        <taxon>Nitrospinota/Tectimicrobiota group</taxon>
        <taxon>Nitrospinota</taxon>
        <taxon>Nitrospinia</taxon>
        <taxon>Nitrospinales</taxon>
        <taxon>Nitrospinaceae</taxon>
        <taxon>Candidatus Nitrohelix</taxon>
    </lineage>
</organism>
<name>A0A7T0C3H0_9BACT</name>
<dbReference type="EMBL" id="CP048620">
    <property type="protein sequence ID" value="QPJ65813.1"/>
    <property type="molecule type" value="Genomic_DNA"/>
</dbReference>
<evidence type="ECO:0000256" key="5">
    <source>
        <dbReference type="PIRSR" id="PIRSR001430-1"/>
    </source>
</evidence>
<feature type="domain" description="Pseudouridine synthase I TruA alpha/beta" evidence="8">
    <location>
        <begin position="9"/>
        <end position="103"/>
    </location>
</feature>
<evidence type="ECO:0000259" key="8">
    <source>
        <dbReference type="Pfam" id="PF01416"/>
    </source>
</evidence>
<dbReference type="InterPro" id="IPR020097">
    <property type="entry name" value="PsdUridine_synth_TruA_a/b_dom"/>
</dbReference>
<dbReference type="PIRSF" id="PIRSF001430">
    <property type="entry name" value="tRNA_psdUrid_synth"/>
    <property type="match status" value="1"/>
</dbReference>
<protein>
    <recommendedName>
        <fullName evidence="4">tRNA pseudouridine synthase A</fullName>
        <ecNumber evidence="4">5.4.99.12</ecNumber>
    </recommendedName>
    <alternativeName>
        <fullName evidence="4">tRNA pseudouridine(38-40) synthase</fullName>
    </alternativeName>
    <alternativeName>
        <fullName evidence="4">tRNA pseudouridylate synthase I</fullName>
    </alternativeName>
    <alternativeName>
        <fullName evidence="4">tRNA-uridine isomerase I</fullName>
    </alternativeName>
</protein>
<dbReference type="GO" id="GO:0031119">
    <property type="term" value="P:tRNA pseudouridine synthesis"/>
    <property type="evidence" value="ECO:0007669"/>
    <property type="project" value="UniProtKB-UniRule"/>
</dbReference>
<dbReference type="AlphaFoldDB" id="A0A7T0C3H0"/>
<dbReference type="CDD" id="cd02570">
    <property type="entry name" value="PseudoU_synth_EcTruA"/>
    <property type="match status" value="1"/>
</dbReference>
<evidence type="ECO:0000256" key="1">
    <source>
        <dbReference type="ARBA" id="ARBA00009375"/>
    </source>
</evidence>
<dbReference type="GO" id="GO:0003723">
    <property type="term" value="F:RNA binding"/>
    <property type="evidence" value="ECO:0007669"/>
    <property type="project" value="InterPro"/>
</dbReference>
<evidence type="ECO:0000313" key="9">
    <source>
        <dbReference type="EMBL" id="QPJ65813.1"/>
    </source>
</evidence>
<dbReference type="PANTHER" id="PTHR11142:SF0">
    <property type="entry name" value="TRNA PSEUDOURIDINE SYNTHASE-LIKE 1"/>
    <property type="match status" value="1"/>
</dbReference>
<dbReference type="Gene3D" id="3.30.70.580">
    <property type="entry name" value="Pseudouridine synthase I, catalytic domain, N-terminal subdomain"/>
    <property type="match status" value="1"/>
</dbReference>
<comment type="subunit">
    <text evidence="4">Homodimer.</text>
</comment>
<evidence type="ECO:0000256" key="7">
    <source>
        <dbReference type="RuleBase" id="RU003792"/>
    </source>
</evidence>
<dbReference type="NCBIfam" id="TIGR00071">
    <property type="entry name" value="hisT_truA"/>
    <property type="match status" value="1"/>
</dbReference>
<gene>
    <name evidence="4 9" type="primary">truA</name>
    <name evidence="9" type="ORF">G3M78_10590</name>
</gene>
<reference evidence="10" key="1">
    <citation type="submission" date="2020-02" db="EMBL/GenBank/DDBJ databases">
        <title>Genomic and physiological characterization of two novel Nitrospinaceae genera.</title>
        <authorList>
            <person name="Mueller A.J."/>
            <person name="Jung M.-Y."/>
            <person name="Strachan C.R."/>
            <person name="Herbold C.W."/>
            <person name="Kirkegaard R.H."/>
            <person name="Daims H."/>
        </authorList>
    </citation>
    <scope>NUCLEOTIDE SEQUENCE [LARGE SCALE GENOMIC DNA]</scope>
</reference>
<dbReference type="InterPro" id="IPR020094">
    <property type="entry name" value="TruA/RsuA/RluB/E/F_N"/>
</dbReference>
<keyword evidence="3 4" id="KW-0413">Isomerase</keyword>
<dbReference type="KEGG" id="nva:G3M78_10590"/>
<evidence type="ECO:0000256" key="2">
    <source>
        <dbReference type="ARBA" id="ARBA00022694"/>
    </source>
</evidence>
<evidence type="ECO:0000256" key="6">
    <source>
        <dbReference type="PIRSR" id="PIRSR001430-2"/>
    </source>
</evidence>